<evidence type="ECO:0000256" key="1">
    <source>
        <dbReference type="ARBA" id="ARBA00004496"/>
    </source>
</evidence>
<comment type="subcellular location">
    <subcellularLocation>
        <location evidence="1 12">Cytoplasm</location>
    </subcellularLocation>
</comment>
<keyword evidence="3 12" id="KW-0963">Cytoplasm</keyword>
<feature type="binding site" evidence="12">
    <location>
        <position position="305"/>
    </location>
    <ligand>
        <name>UDP-N-acetyl-alpha-D-glucosamine</name>
        <dbReference type="ChEBI" id="CHEBI:57705"/>
    </ligand>
</feature>
<evidence type="ECO:0000256" key="6">
    <source>
        <dbReference type="ARBA" id="ARBA00022960"/>
    </source>
</evidence>
<dbReference type="AlphaFoldDB" id="A0A3E2B149"/>
<dbReference type="GO" id="GO:0008360">
    <property type="term" value="P:regulation of cell shape"/>
    <property type="evidence" value="ECO:0007669"/>
    <property type="project" value="UniProtKB-KW"/>
</dbReference>
<dbReference type="PANTHER" id="PTHR43783:SF1">
    <property type="entry name" value="UDP-N-ACETYLGLUCOSAMINE 1-CARBOXYVINYLTRANSFERASE"/>
    <property type="match status" value="1"/>
</dbReference>
<gene>
    <name evidence="12 14" type="primary">murA</name>
    <name evidence="14" type="ORF">DV520_11130</name>
</gene>
<dbReference type="Gene3D" id="3.65.10.10">
    <property type="entry name" value="Enolpyruvate transferase domain"/>
    <property type="match status" value="2"/>
</dbReference>
<name>A0A3E2B149_9FIRM</name>
<dbReference type="GO" id="GO:0005737">
    <property type="term" value="C:cytoplasm"/>
    <property type="evidence" value="ECO:0007669"/>
    <property type="project" value="UniProtKB-SubCell"/>
</dbReference>
<sequence length="418" mass="43276">MDYFAVEGGRPLEGRVFVHGAKNSALPLLAATLLADGESVLHNCPDLTDISAALGILSGLGCRVRREGATVMVDPTCRRGHTIPDELMGQMRASVLFLGSLLARDGEAVACWPGGCALGARPIDLHIRAFQALGAQVRSWNGRLSFYGPRLHGRRLALPIPSVGATENAMLAACGAQGITVIDNPAREPEIVDLQGFLRSMGAQVSGAGTGEITIQGGCRLHAGEYTVMADRIVAATYLCAVAAAGGEGELLGTQGEDLGPVLAALEAAGCETGRAPNRLWIRRRGPLGGVGSLCTGPYPAFPTDAQPLLAAALAGGTGKSRITETIFDRRFRYTEGLCAMGAAIQVEGDTAYILGRPLHGAQVAATDLRGGAALTVAALGAQGPSRIWGLDHVDRGYEGLETALAALGGNIRRETGP</sequence>
<evidence type="ECO:0000256" key="8">
    <source>
        <dbReference type="ARBA" id="ARBA00023306"/>
    </source>
</evidence>
<comment type="caution">
    <text evidence="12">Lacks conserved residue(s) required for the propagation of feature annotation.</text>
</comment>
<dbReference type="InterPro" id="IPR050068">
    <property type="entry name" value="MurA_subfamily"/>
</dbReference>
<comment type="function">
    <text evidence="12">Cell wall formation. Adds enolpyruvyl to UDP-N-acetylglucosamine.</text>
</comment>
<dbReference type="GO" id="GO:0051301">
    <property type="term" value="P:cell division"/>
    <property type="evidence" value="ECO:0007669"/>
    <property type="project" value="UniProtKB-KW"/>
</dbReference>
<evidence type="ECO:0000313" key="14">
    <source>
        <dbReference type="EMBL" id="RFT05724.1"/>
    </source>
</evidence>
<dbReference type="InterPro" id="IPR001986">
    <property type="entry name" value="Enolpyruvate_Tfrase_dom"/>
</dbReference>
<comment type="caution">
    <text evidence="14">The sequence shown here is derived from an EMBL/GenBank/DDBJ whole genome shotgun (WGS) entry which is preliminary data.</text>
</comment>
<feature type="domain" description="Enolpyruvate transferase" evidence="13">
    <location>
        <begin position="6"/>
        <end position="403"/>
    </location>
</feature>
<dbReference type="InterPro" id="IPR013792">
    <property type="entry name" value="RNA3'P_cycl/enolpyr_Trfase_a/b"/>
</dbReference>
<dbReference type="InterPro" id="IPR005750">
    <property type="entry name" value="UDP_GlcNAc_COvinyl_MurA"/>
</dbReference>
<evidence type="ECO:0000256" key="5">
    <source>
        <dbReference type="ARBA" id="ARBA00022679"/>
    </source>
</evidence>
<evidence type="ECO:0000256" key="12">
    <source>
        <dbReference type="HAMAP-Rule" id="MF_00111"/>
    </source>
</evidence>
<keyword evidence="9 12" id="KW-0961">Cell wall biogenesis/degradation</keyword>
<protein>
    <recommendedName>
        <fullName evidence="12">UDP-N-acetylglucosamine 1-carboxyvinyltransferase</fullName>
        <ecNumber evidence="12">2.5.1.7</ecNumber>
    </recommendedName>
    <alternativeName>
        <fullName evidence="12">Enoylpyruvate transferase</fullName>
    </alternativeName>
    <alternativeName>
        <fullName evidence="12">UDP-N-acetylglucosamine enolpyruvyl transferase</fullName>
        <shortName evidence="12">EPT</shortName>
    </alternativeName>
</protein>
<evidence type="ECO:0000259" key="13">
    <source>
        <dbReference type="Pfam" id="PF00275"/>
    </source>
</evidence>
<dbReference type="SUPFAM" id="SSF55205">
    <property type="entry name" value="EPT/RTPC-like"/>
    <property type="match status" value="1"/>
</dbReference>
<comment type="pathway">
    <text evidence="2 12">Cell wall biogenesis; peptidoglycan biosynthesis.</text>
</comment>
<evidence type="ECO:0000256" key="4">
    <source>
        <dbReference type="ARBA" id="ARBA00022618"/>
    </source>
</evidence>
<keyword evidence="7 12" id="KW-0573">Peptidoglycan synthesis</keyword>
<feature type="binding site" evidence="12">
    <location>
        <position position="327"/>
    </location>
    <ligand>
        <name>UDP-N-acetyl-alpha-D-glucosamine</name>
        <dbReference type="ChEBI" id="CHEBI:57705"/>
    </ligand>
</feature>
<evidence type="ECO:0000256" key="9">
    <source>
        <dbReference type="ARBA" id="ARBA00023316"/>
    </source>
</evidence>
<keyword evidence="15" id="KW-1185">Reference proteome</keyword>
<accession>A0A3E2B149</accession>
<evidence type="ECO:0000256" key="2">
    <source>
        <dbReference type="ARBA" id="ARBA00004752"/>
    </source>
</evidence>
<dbReference type="InterPro" id="IPR036968">
    <property type="entry name" value="Enolpyruvate_Tfrase_sf"/>
</dbReference>
<feature type="binding site" evidence="12">
    <location>
        <begin position="22"/>
        <end position="23"/>
    </location>
    <ligand>
        <name>phosphoenolpyruvate</name>
        <dbReference type="ChEBI" id="CHEBI:58702"/>
    </ligand>
</feature>
<proteinExistence type="inferred from homology"/>
<comment type="similarity">
    <text evidence="10 12">Belongs to the EPSP synthase family. MurA subfamily.</text>
</comment>
<feature type="modified residue" description="2-(S-cysteinyl)pyruvic acid O-phosphothioketal" evidence="12">
    <location>
        <position position="116"/>
    </location>
</feature>
<evidence type="ECO:0000256" key="11">
    <source>
        <dbReference type="ARBA" id="ARBA00047527"/>
    </source>
</evidence>
<evidence type="ECO:0000256" key="3">
    <source>
        <dbReference type="ARBA" id="ARBA00022490"/>
    </source>
</evidence>
<dbReference type="GO" id="GO:0071555">
    <property type="term" value="P:cell wall organization"/>
    <property type="evidence" value="ECO:0007669"/>
    <property type="project" value="UniProtKB-KW"/>
</dbReference>
<keyword evidence="4 12" id="KW-0132">Cell division</keyword>
<keyword evidence="5 12" id="KW-0808">Transferase</keyword>
<dbReference type="GO" id="GO:0008760">
    <property type="term" value="F:UDP-N-acetylglucosamine 1-carboxyvinyltransferase activity"/>
    <property type="evidence" value="ECO:0007669"/>
    <property type="project" value="UniProtKB-UniRule"/>
</dbReference>
<dbReference type="OrthoDB" id="9803760at2"/>
<dbReference type="UniPathway" id="UPA00219"/>
<keyword evidence="6 12" id="KW-0133">Cell shape</keyword>
<feature type="active site" description="Proton donor" evidence="12">
    <location>
        <position position="116"/>
    </location>
</feature>
<dbReference type="Proteomes" id="UP000260649">
    <property type="component" value="Unassembled WGS sequence"/>
</dbReference>
<dbReference type="Pfam" id="PF00275">
    <property type="entry name" value="EPSP_synthase"/>
    <property type="match status" value="1"/>
</dbReference>
<dbReference type="NCBIfam" id="TIGR01072">
    <property type="entry name" value="murA"/>
    <property type="match status" value="1"/>
</dbReference>
<dbReference type="GO" id="GO:0009252">
    <property type="term" value="P:peptidoglycan biosynthetic process"/>
    <property type="evidence" value="ECO:0007669"/>
    <property type="project" value="UniProtKB-UniRule"/>
</dbReference>
<dbReference type="CDD" id="cd01555">
    <property type="entry name" value="UdpNAET"/>
    <property type="match status" value="1"/>
</dbReference>
<dbReference type="PANTHER" id="PTHR43783">
    <property type="entry name" value="UDP-N-ACETYLGLUCOSAMINE 1-CARBOXYVINYLTRANSFERASE"/>
    <property type="match status" value="1"/>
</dbReference>
<feature type="binding site" evidence="12">
    <location>
        <begin position="121"/>
        <end position="125"/>
    </location>
    <ligand>
        <name>UDP-N-acetyl-alpha-D-glucosamine</name>
        <dbReference type="ChEBI" id="CHEBI:57705"/>
    </ligand>
</feature>
<keyword evidence="8 12" id="KW-0131">Cell cycle</keyword>
<dbReference type="NCBIfam" id="NF006873">
    <property type="entry name" value="PRK09369.1"/>
    <property type="match status" value="1"/>
</dbReference>
<evidence type="ECO:0000313" key="15">
    <source>
        <dbReference type="Proteomes" id="UP000260649"/>
    </source>
</evidence>
<evidence type="ECO:0000256" key="7">
    <source>
        <dbReference type="ARBA" id="ARBA00022984"/>
    </source>
</evidence>
<dbReference type="EC" id="2.5.1.7" evidence="12"/>
<dbReference type="GO" id="GO:0019277">
    <property type="term" value="P:UDP-N-acetylgalactosamine biosynthetic process"/>
    <property type="evidence" value="ECO:0007669"/>
    <property type="project" value="InterPro"/>
</dbReference>
<reference evidence="14 15" key="1">
    <citation type="submission" date="2018-07" db="EMBL/GenBank/DDBJ databases">
        <title>GABA Modulating Bacteria of the Human Gut Microbiota.</title>
        <authorList>
            <person name="Strandwitz P."/>
            <person name="Kim K.H."/>
            <person name="Terekhova D."/>
            <person name="Liu J.K."/>
            <person name="Sharma A."/>
            <person name="Levering J."/>
            <person name="Mcdonald D."/>
            <person name="Dietrich D."/>
            <person name="Ramadhar T.R."/>
            <person name="Lekbua A."/>
            <person name="Mroue N."/>
            <person name="Liston C."/>
            <person name="Stewart E.J."/>
            <person name="Dubin M.J."/>
            <person name="Zengler K."/>
            <person name="Knight R."/>
            <person name="Gilbert J.A."/>
            <person name="Clardy J."/>
            <person name="Lewis K."/>
        </authorList>
    </citation>
    <scope>NUCLEOTIDE SEQUENCE [LARGE SCALE GENOMIC DNA]</scope>
    <source>
        <strain evidence="14 15">KLE1738</strain>
    </source>
</reference>
<keyword evidence="12" id="KW-0670">Pyruvate</keyword>
<dbReference type="EMBL" id="QQRQ01000032">
    <property type="protein sequence ID" value="RFT05724.1"/>
    <property type="molecule type" value="Genomic_DNA"/>
</dbReference>
<organism evidence="14 15">
    <name type="scientific">Evtepia gabavorous</name>
    <dbReference type="NCBI Taxonomy" id="2211183"/>
    <lineage>
        <taxon>Bacteria</taxon>
        <taxon>Bacillati</taxon>
        <taxon>Bacillota</taxon>
        <taxon>Clostridia</taxon>
        <taxon>Eubacteriales</taxon>
        <taxon>Evtepia</taxon>
    </lineage>
</organism>
<comment type="catalytic activity">
    <reaction evidence="11 12">
        <text>phosphoenolpyruvate + UDP-N-acetyl-alpha-D-glucosamine = UDP-N-acetyl-3-O-(1-carboxyvinyl)-alpha-D-glucosamine + phosphate</text>
        <dbReference type="Rhea" id="RHEA:18681"/>
        <dbReference type="ChEBI" id="CHEBI:43474"/>
        <dbReference type="ChEBI" id="CHEBI:57705"/>
        <dbReference type="ChEBI" id="CHEBI:58702"/>
        <dbReference type="ChEBI" id="CHEBI:68483"/>
        <dbReference type="EC" id="2.5.1.7"/>
    </reaction>
</comment>
<dbReference type="HAMAP" id="MF_00111">
    <property type="entry name" value="MurA"/>
    <property type="match status" value="1"/>
</dbReference>
<feature type="binding site" evidence="12">
    <location>
        <position position="92"/>
    </location>
    <ligand>
        <name>UDP-N-acetyl-alpha-D-glucosamine</name>
        <dbReference type="ChEBI" id="CHEBI:57705"/>
    </ligand>
</feature>
<evidence type="ECO:0000256" key="10">
    <source>
        <dbReference type="ARBA" id="ARBA00038367"/>
    </source>
</evidence>